<dbReference type="Proteomes" id="UP001165289">
    <property type="component" value="Unassembled WGS sequence"/>
</dbReference>
<dbReference type="InterPro" id="IPR011050">
    <property type="entry name" value="Pectin_lyase_fold/virulence"/>
</dbReference>
<comment type="caution">
    <text evidence="4">The sequence shown here is derived from an EMBL/GenBank/DDBJ whole genome shotgun (WGS) entry which is preliminary data.</text>
</comment>
<dbReference type="GO" id="GO:0004674">
    <property type="term" value="F:protein serine/threonine kinase activity"/>
    <property type="evidence" value="ECO:0007669"/>
    <property type="project" value="InterPro"/>
</dbReference>
<keyword evidence="2" id="KW-0472">Membrane</keyword>
<evidence type="ECO:0000256" key="1">
    <source>
        <dbReference type="SAM" id="MobiDB-lite"/>
    </source>
</evidence>
<dbReference type="PANTHER" id="PTHR11319">
    <property type="entry name" value="G PROTEIN-COUPLED RECEPTOR-RELATED"/>
    <property type="match status" value="1"/>
</dbReference>
<keyword evidence="4" id="KW-0418">Kinase</keyword>
<dbReference type="EMBL" id="JAKMXF010000133">
    <property type="protein sequence ID" value="KAI6656883.1"/>
    <property type="molecule type" value="Genomic_DNA"/>
</dbReference>
<dbReference type="SUPFAM" id="SSF140482">
    <property type="entry name" value="MAST3 pre-PK domain-like"/>
    <property type="match status" value="1"/>
</dbReference>
<name>A0AAV7K711_9METZ</name>
<feature type="region of interest" description="Disordered" evidence="1">
    <location>
        <begin position="207"/>
        <end position="232"/>
    </location>
</feature>
<feature type="transmembrane region" description="Helical" evidence="2">
    <location>
        <begin position="1130"/>
        <end position="1148"/>
    </location>
</feature>
<dbReference type="PANTHER" id="PTHR11319:SF35">
    <property type="entry name" value="OUTER MEMBRANE PROTEIN PMPC-RELATED"/>
    <property type="match status" value="1"/>
</dbReference>
<gene>
    <name evidence="4" type="ORF">LOD99_16186</name>
</gene>
<dbReference type="Pfam" id="PF08926">
    <property type="entry name" value="DUF1908"/>
    <property type="match status" value="1"/>
</dbReference>
<dbReference type="GO" id="GO:0005524">
    <property type="term" value="F:ATP binding"/>
    <property type="evidence" value="ECO:0007669"/>
    <property type="project" value="InterPro"/>
</dbReference>
<protein>
    <submittedName>
        <fullName evidence="4">Microtubule-associated serine/threonine-protein kinase 3</fullName>
    </submittedName>
</protein>
<keyword evidence="5" id="KW-1185">Reference proteome</keyword>
<dbReference type="Gene3D" id="1.20.1480.20">
    <property type="entry name" value="MAST3 pre-PK domain-like"/>
    <property type="match status" value="1"/>
</dbReference>
<accession>A0AAV7K711</accession>
<organism evidence="4 5">
    <name type="scientific">Oopsacas minuta</name>
    <dbReference type="NCBI Taxonomy" id="111878"/>
    <lineage>
        <taxon>Eukaryota</taxon>
        <taxon>Metazoa</taxon>
        <taxon>Porifera</taxon>
        <taxon>Hexactinellida</taxon>
        <taxon>Hexasterophora</taxon>
        <taxon>Lyssacinosida</taxon>
        <taxon>Leucopsacidae</taxon>
        <taxon>Oopsacas</taxon>
    </lineage>
</organism>
<reference evidence="4 5" key="1">
    <citation type="journal article" date="2023" name="BMC Biol.">
        <title>The compact genome of the sponge Oopsacas minuta (Hexactinellida) is lacking key metazoan core genes.</title>
        <authorList>
            <person name="Santini S."/>
            <person name="Schenkelaars Q."/>
            <person name="Jourda C."/>
            <person name="Duchesne M."/>
            <person name="Belahbib H."/>
            <person name="Rocher C."/>
            <person name="Selva M."/>
            <person name="Riesgo A."/>
            <person name="Vervoort M."/>
            <person name="Leys S.P."/>
            <person name="Kodjabachian L."/>
            <person name="Le Bivic A."/>
            <person name="Borchiellini C."/>
            <person name="Claverie J.M."/>
            <person name="Renard E."/>
        </authorList>
    </citation>
    <scope>NUCLEOTIDE SEQUENCE [LARGE SCALE GENOMIC DNA]</scope>
    <source>
        <strain evidence="4">SPO-2</strain>
    </source>
</reference>
<feature type="transmembrane region" description="Helical" evidence="2">
    <location>
        <begin position="1098"/>
        <end position="1118"/>
    </location>
</feature>
<proteinExistence type="predicted"/>
<feature type="compositionally biased region" description="Polar residues" evidence="1">
    <location>
        <begin position="220"/>
        <end position="232"/>
    </location>
</feature>
<sequence>MAFLSSELRSSIRDDNLHDIIPILERLYSSKHPPKKQFLNWGRSDVMMAFSDKVNPLTIERIVSFLDKYHRESLFNSSLGTDPEDSDLLMDSPKIKMKDPDSALGISLATSLPANLFRNYYQCASTADLTTNLDRPSQPMAHGQSSYSISPSCSQVFGFQSISPNNIPKRSNIKKYRRKLCSSTPDLLQLQRMDEAELSLTPRASNYSLRPSSVYRPQGHSHSFSQRNPNPTNSLAICPFQFNNSRYTDQFRRWSATSSGYNTASPASVSTSSSYEKLNYTSTNHQEYEPTSTRHWRRTDSMGSEDDFHFKYRSLRSLSPDSSIGYQPLDQTTIWDTFKANFPHAQQQMQDQLHEYIKNVNSDDKIETFSKNQLVELALNIIEASDTNQLTSTFFFAISKDLADILHRIVAKYCTGNETSPVISVIKQLYCIVSRPARLLECMGAGIYLLLVNDRDVLVEIENSTFINCSAVKGGGIFAKALSNRSQYVVNVRNSNFLNNRANALENNGIFAVFGGAIAFLAMDPDNIEIRIENTNFTGNYAYRGQGGAILMHFYDKSDTVNSSLLLTINNSIFLKNSAHTGGAIYFQGRDIHYPNNIHKFNRLLIDSSHFQTNFAVFAGAVFVSGNRIYLNSNNTFRNNSASNNGGVFLLTQAQLILNGSNLMERNQAGIFGGAIYLKYSKIILSRYNQSSFIRSNLAQVRGGGVYVENNLLLPVHMFDYTSHSQCFIQPDSNSSSNAKYSIIFSNNSVSLLKSHPNICLGNDIYVKTMEYCSEFIDDSFSLNATVHLFKSLGIHLNSSVNCSITTDVSRIHFDLEPMCKISGTDLNFNCSTNFDQTAFQDYVHRIKKFIRNTSLNDTTINLVFPGYISTFVIHLEDEFNQSTTFCVDVSLSPSIAENNLPVSHIEIFPTPTCWQPLNSYKVLFTHRDVEYNNEIVDMCVSTSSIPPLFSCTKLLVAKCPSGFKFQSGMCYPDGDNKYLNKLFENKVYTDISYNNGSSIPDVAKVKIPQDFPVIIYTTNGTHDKFVLGECKYFKCRNLNMQVNLLNPYHQCKDKLTGPYCTQCSDSTPQARKLLIPPVSILRIFTNNDPCYTCRFPWIWIPLYLIITVAITVIVLSLRIDIFNDYTRSIAFYSSILYLYVVSCGPMTDGHLFDLIGFILSLSNLLVSQNLPFCMSQNENEIDNVTSFDNLNPFVYGIYLTVVYLLFHKIPYLHRYNLGRDILFPMWTLFILTYSNLCVGVFVPFQCNMQHKWIYHGEKLCRNDNFFSYSAFIVATIIVPIPVMLIFYSYQSREKRIHLTENYEKRFRSGFKLWEVMKLFSRFFIAFIFPLPYIMPGLVRILPFDSCIVVSLICLLLLVINSLCQPATNHLANHFESFCLFILSTLGIFNISHGTVWGHTTPALFVLSPFVLFGIIKLYEPILKTIRRISTFLKEKNRRR</sequence>
<feature type="transmembrane region" description="Helical" evidence="2">
    <location>
        <begin position="1341"/>
        <end position="1363"/>
    </location>
</feature>
<evidence type="ECO:0000313" key="4">
    <source>
        <dbReference type="EMBL" id="KAI6656883.1"/>
    </source>
</evidence>
<dbReference type="SUPFAM" id="SSF51126">
    <property type="entry name" value="Pectin lyase-like"/>
    <property type="match status" value="1"/>
</dbReference>
<feature type="transmembrane region" description="Helical" evidence="2">
    <location>
        <begin position="1266"/>
        <end position="1290"/>
    </location>
</feature>
<dbReference type="InterPro" id="IPR023142">
    <property type="entry name" value="MAST_pre-PK_dom_sf"/>
</dbReference>
<keyword evidence="4" id="KW-0808">Transferase</keyword>
<dbReference type="InterPro" id="IPR015022">
    <property type="entry name" value="MAST_pre-PK_dom"/>
</dbReference>
<dbReference type="GO" id="GO:0000287">
    <property type="term" value="F:magnesium ion binding"/>
    <property type="evidence" value="ECO:0007669"/>
    <property type="project" value="InterPro"/>
</dbReference>
<feature type="transmembrane region" description="Helical" evidence="2">
    <location>
        <begin position="1193"/>
        <end position="1210"/>
    </location>
</feature>
<feature type="transmembrane region" description="Helical" evidence="2">
    <location>
        <begin position="1222"/>
        <end position="1246"/>
    </location>
</feature>
<feature type="transmembrane region" description="Helical" evidence="2">
    <location>
        <begin position="1375"/>
        <end position="1396"/>
    </location>
</feature>
<keyword evidence="2" id="KW-1133">Transmembrane helix</keyword>
<feature type="domain" description="Microtubule-associated serine/threonine-protein kinase pre-PK" evidence="3">
    <location>
        <begin position="228"/>
        <end position="443"/>
    </location>
</feature>
<feature type="transmembrane region" description="Helical" evidence="2">
    <location>
        <begin position="1311"/>
        <end position="1335"/>
    </location>
</feature>
<evidence type="ECO:0000313" key="5">
    <source>
        <dbReference type="Proteomes" id="UP001165289"/>
    </source>
</evidence>
<feature type="transmembrane region" description="Helical" evidence="2">
    <location>
        <begin position="1402"/>
        <end position="1419"/>
    </location>
</feature>
<evidence type="ECO:0000256" key="2">
    <source>
        <dbReference type="SAM" id="Phobius"/>
    </source>
</evidence>
<evidence type="ECO:0000259" key="3">
    <source>
        <dbReference type="Pfam" id="PF08926"/>
    </source>
</evidence>
<keyword evidence="2" id="KW-0812">Transmembrane</keyword>